<feature type="compositionally biased region" description="Basic and acidic residues" evidence="1">
    <location>
        <begin position="19"/>
        <end position="32"/>
    </location>
</feature>
<evidence type="ECO:0000313" key="3">
    <source>
        <dbReference type="Proteomes" id="UP000188320"/>
    </source>
</evidence>
<name>A0A1R1PH61_ZANCU</name>
<evidence type="ECO:0000256" key="1">
    <source>
        <dbReference type="SAM" id="MobiDB-lite"/>
    </source>
</evidence>
<feature type="region of interest" description="Disordered" evidence="1">
    <location>
        <begin position="1"/>
        <end position="76"/>
    </location>
</feature>
<dbReference type="Proteomes" id="UP000188320">
    <property type="component" value="Unassembled WGS sequence"/>
</dbReference>
<organism evidence="2 3">
    <name type="scientific">Zancudomyces culisetae</name>
    <name type="common">Gut fungus</name>
    <name type="synonym">Smittium culisetae</name>
    <dbReference type="NCBI Taxonomy" id="1213189"/>
    <lineage>
        <taxon>Eukaryota</taxon>
        <taxon>Fungi</taxon>
        <taxon>Fungi incertae sedis</taxon>
        <taxon>Zoopagomycota</taxon>
        <taxon>Kickxellomycotina</taxon>
        <taxon>Harpellomycetes</taxon>
        <taxon>Harpellales</taxon>
        <taxon>Legeriomycetaceae</taxon>
        <taxon>Zancudomyces</taxon>
    </lineage>
</organism>
<feature type="non-terminal residue" evidence="2">
    <location>
        <position position="76"/>
    </location>
</feature>
<dbReference type="OrthoDB" id="614844at2759"/>
<keyword evidence="3" id="KW-1185">Reference proteome</keyword>
<dbReference type="AlphaFoldDB" id="A0A1R1PH61"/>
<evidence type="ECO:0000313" key="2">
    <source>
        <dbReference type="EMBL" id="OMH80314.1"/>
    </source>
</evidence>
<accession>A0A1R1PH61</accession>
<feature type="compositionally biased region" description="Polar residues" evidence="1">
    <location>
        <begin position="1"/>
        <end position="11"/>
    </location>
</feature>
<sequence>MPQGKNGTKNSKVQKRKKGSEQKLPDKEKTDTPAKSNCVEPNLDQEQTERKASGTSEKGTQSEPYSSGNEQSKNVK</sequence>
<reference evidence="3" key="1">
    <citation type="submission" date="2017-01" db="EMBL/GenBank/DDBJ databases">
        <authorList>
            <person name="Wang Y."/>
            <person name="White M."/>
            <person name="Kvist S."/>
            <person name="Moncalvo J.-M."/>
        </authorList>
    </citation>
    <scope>NUCLEOTIDE SEQUENCE [LARGE SCALE GENOMIC DNA]</scope>
    <source>
        <strain evidence="3">COL-18-3</strain>
    </source>
</reference>
<feature type="compositionally biased region" description="Polar residues" evidence="1">
    <location>
        <begin position="53"/>
        <end position="76"/>
    </location>
</feature>
<protein>
    <submittedName>
        <fullName evidence="2">Uncharacterized protein</fullName>
    </submittedName>
</protein>
<dbReference type="EMBL" id="LSSK01001226">
    <property type="protein sequence ID" value="OMH80314.1"/>
    <property type="molecule type" value="Genomic_DNA"/>
</dbReference>
<proteinExistence type="predicted"/>
<gene>
    <name evidence="2" type="ORF">AX774_g6255</name>
</gene>
<comment type="caution">
    <text evidence="2">The sequence shown here is derived from an EMBL/GenBank/DDBJ whole genome shotgun (WGS) entry which is preliminary data.</text>
</comment>